<gene>
    <name evidence="2" type="ORF">ABID41_003133</name>
</gene>
<name>A0ABV2ELT9_9CAUL</name>
<keyword evidence="3" id="KW-1185">Reference proteome</keyword>
<dbReference type="InterPro" id="IPR046847">
    <property type="entry name" value="Xre-like_HTH"/>
</dbReference>
<reference evidence="2 3" key="1">
    <citation type="submission" date="2024-06" db="EMBL/GenBank/DDBJ databases">
        <title>Genomic Encyclopedia of Type Strains, Phase IV (KMG-IV): sequencing the most valuable type-strain genomes for metagenomic binning, comparative biology and taxonomic classification.</title>
        <authorList>
            <person name="Goeker M."/>
        </authorList>
    </citation>
    <scope>NUCLEOTIDE SEQUENCE [LARGE SCALE GENOMIC DNA]</scope>
    <source>
        <strain evidence="2 3">DSM 17809</strain>
    </source>
</reference>
<protein>
    <recommendedName>
        <fullName evidence="1">Antitoxin Xre-like helix-turn-helix domain-containing protein</fullName>
    </recommendedName>
</protein>
<feature type="domain" description="Antitoxin Xre-like helix-turn-helix" evidence="1">
    <location>
        <begin position="6"/>
        <end position="60"/>
    </location>
</feature>
<dbReference type="Pfam" id="PF20432">
    <property type="entry name" value="Xre-like-HTH"/>
    <property type="match status" value="1"/>
</dbReference>
<dbReference type="Proteomes" id="UP001549110">
    <property type="component" value="Unassembled WGS sequence"/>
</dbReference>
<evidence type="ECO:0000259" key="1">
    <source>
        <dbReference type="Pfam" id="PF20432"/>
    </source>
</evidence>
<organism evidence="2 3">
    <name type="scientific">Phenylobacterium koreense</name>
    <dbReference type="NCBI Taxonomy" id="266125"/>
    <lineage>
        <taxon>Bacteria</taxon>
        <taxon>Pseudomonadati</taxon>
        <taxon>Pseudomonadota</taxon>
        <taxon>Alphaproteobacteria</taxon>
        <taxon>Caulobacterales</taxon>
        <taxon>Caulobacteraceae</taxon>
        <taxon>Phenylobacterium</taxon>
    </lineage>
</organism>
<evidence type="ECO:0000313" key="2">
    <source>
        <dbReference type="EMBL" id="MET3528015.1"/>
    </source>
</evidence>
<proteinExistence type="predicted"/>
<evidence type="ECO:0000313" key="3">
    <source>
        <dbReference type="Proteomes" id="UP001549110"/>
    </source>
</evidence>
<dbReference type="RefSeq" id="WP_354298015.1">
    <property type="nucleotide sequence ID" value="NZ_JBEPLU010000002.1"/>
</dbReference>
<sequence>MRRRLSAPAVALFLKTADLLDLKVEDRMALLGGISRQTYHNWKTGRTASLTRDQLERISLSDGWRLRRHRRRRG</sequence>
<accession>A0ABV2ELT9</accession>
<dbReference type="EMBL" id="JBEPLU010000002">
    <property type="protein sequence ID" value="MET3528015.1"/>
    <property type="molecule type" value="Genomic_DNA"/>
</dbReference>
<comment type="caution">
    <text evidence="2">The sequence shown here is derived from an EMBL/GenBank/DDBJ whole genome shotgun (WGS) entry which is preliminary data.</text>
</comment>